<keyword evidence="4" id="KW-0056">Arginine metabolism</keyword>
<dbReference type="GO" id="GO:0019546">
    <property type="term" value="P:L-arginine deiminase pathway"/>
    <property type="evidence" value="ECO:0007669"/>
    <property type="project" value="TreeGrafter"/>
</dbReference>
<dbReference type="EC" id="3.5.3.6" evidence="3"/>
<evidence type="ECO:0000256" key="5">
    <source>
        <dbReference type="ARBA" id="ARBA00022801"/>
    </source>
</evidence>
<evidence type="ECO:0000256" key="7">
    <source>
        <dbReference type="PIRSR" id="PIRSR006356-1"/>
    </source>
</evidence>
<organism evidence="8 9">
    <name type="scientific">Anaerococcus prevotii ACS-065-V-Col13</name>
    <dbReference type="NCBI Taxonomy" id="879305"/>
    <lineage>
        <taxon>Bacteria</taxon>
        <taxon>Bacillati</taxon>
        <taxon>Bacillota</taxon>
        <taxon>Tissierellia</taxon>
        <taxon>Tissierellales</taxon>
        <taxon>Peptoniphilaceae</taxon>
        <taxon>Anaerococcus</taxon>
    </lineage>
</organism>
<dbReference type="PATRIC" id="fig|879305.3.peg.824"/>
<evidence type="ECO:0000313" key="9">
    <source>
        <dbReference type="Proteomes" id="UP000005286"/>
    </source>
</evidence>
<evidence type="ECO:0000256" key="2">
    <source>
        <dbReference type="ARBA" id="ARBA00010206"/>
    </source>
</evidence>
<dbReference type="PANTHER" id="PTHR47271">
    <property type="entry name" value="ARGININE DEIMINASE"/>
    <property type="match status" value="1"/>
</dbReference>
<dbReference type="GO" id="GO:0016990">
    <property type="term" value="F:arginine deiminase activity"/>
    <property type="evidence" value="ECO:0007669"/>
    <property type="project" value="UniProtKB-EC"/>
</dbReference>
<dbReference type="UniPathway" id="UPA00254">
    <property type="reaction ID" value="UER00364"/>
</dbReference>
<dbReference type="RefSeq" id="WP_004834796.1">
    <property type="nucleotide sequence ID" value="NZ_AEXM01000016.1"/>
</dbReference>
<comment type="pathway">
    <text evidence="1">Amino-acid degradation; L-arginine degradation via ADI pathway; carbamoyl phosphate from L-arginine: step 1/2.</text>
</comment>
<dbReference type="NCBIfam" id="NF002381">
    <property type="entry name" value="PRK01388.1"/>
    <property type="match status" value="1"/>
</dbReference>
<gene>
    <name evidence="8" type="primary">arcA</name>
    <name evidence="8" type="ORF">HMPREF9290_0827</name>
</gene>
<dbReference type="EMBL" id="AEXM01000016">
    <property type="protein sequence ID" value="EGC82203.1"/>
    <property type="molecule type" value="Genomic_DNA"/>
</dbReference>
<sequence length="401" mass="45984">MKKINVNNEIKPLKKVLLHRPGEELLNLTPNALDELLFDDIPDLEKAIEEHDNFAKIFKDEGIEVVYLEDLMAETLDLNKNLREEFLEKYLKEANISDELAYRESKKLLESIKDTKEFVLKTMSGITLKELGIKNDKVIYNQKYTAINPMPNLYFTRDPFSSIAEGVSINSMYSVTRSRETIYADYIFNYHKDYKGTKNFYGRGKDYHIEGGDILNINKNLLMIGISQRTELDAIRVLAKNVLEDQDNDINEIIGVNIPNERAYMHLDTVFTQIDYDTFTYHPGIISTFHAVKFSLKDYEMIEEYIEKSLDDLLKDALKLEKINLLPCGGGDPIAALREQWTDGSNTLAIAPGKVIVYKRNTVTNQMLELNDIEVIKLDSSTLTVGRGGPRCMSMPLIRED</sequence>
<dbReference type="PIRSF" id="PIRSF006356">
    <property type="entry name" value="Arg_deiminase"/>
    <property type="match status" value="1"/>
</dbReference>
<keyword evidence="5 8" id="KW-0378">Hydrolase</keyword>
<dbReference type="Pfam" id="PF02274">
    <property type="entry name" value="ADI"/>
    <property type="match status" value="1"/>
</dbReference>
<comment type="similarity">
    <text evidence="2">Belongs to the arginine deiminase family.</text>
</comment>
<dbReference type="Gene3D" id="3.75.10.10">
    <property type="entry name" value="L-arginine/glycine Amidinotransferase, Chain A"/>
    <property type="match status" value="1"/>
</dbReference>
<protein>
    <recommendedName>
        <fullName evidence="3">arginine deiminase</fullName>
        <ecNumber evidence="3">3.5.3.6</ecNumber>
    </recommendedName>
</protein>
<dbReference type="SUPFAM" id="SSF55909">
    <property type="entry name" value="Pentein"/>
    <property type="match status" value="1"/>
</dbReference>
<reference evidence="8 9" key="1">
    <citation type="submission" date="2011-01" db="EMBL/GenBank/DDBJ databases">
        <authorList>
            <person name="Durkin A.S."/>
            <person name="Madupu R."/>
            <person name="Torralba M."/>
            <person name="Gillis M."/>
            <person name="Methe B."/>
            <person name="Sutton G."/>
            <person name="Nelson K.E."/>
        </authorList>
    </citation>
    <scope>NUCLEOTIDE SEQUENCE [LARGE SCALE GENOMIC DNA]</scope>
    <source>
        <strain evidence="8 9">ACS-065-V-Col13</strain>
    </source>
</reference>
<evidence type="ECO:0000256" key="3">
    <source>
        <dbReference type="ARBA" id="ARBA00012171"/>
    </source>
</evidence>
<dbReference type="eggNOG" id="COG2235">
    <property type="taxonomic scope" value="Bacteria"/>
</dbReference>
<dbReference type="Proteomes" id="UP000005286">
    <property type="component" value="Unassembled WGS sequence"/>
</dbReference>
<dbReference type="Gene3D" id="1.10.3930.10">
    <property type="entry name" value="Arginine deiminase"/>
    <property type="match status" value="1"/>
</dbReference>
<dbReference type="AlphaFoldDB" id="F0GVJ4"/>
<dbReference type="STRING" id="879305.HMPREF9290_0827"/>
<evidence type="ECO:0000256" key="1">
    <source>
        <dbReference type="ARBA" id="ARBA00005213"/>
    </source>
</evidence>
<name>F0GVJ4_9FIRM</name>
<dbReference type="PRINTS" id="PR01466">
    <property type="entry name" value="ARGDEIMINASE"/>
</dbReference>
<accession>F0GVJ4</accession>
<dbReference type="PANTHER" id="PTHR47271:SF2">
    <property type="entry name" value="ARGININE DEIMINASE"/>
    <property type="match status" value="1"/>
</dbReference>
<dbReference type="InterPro" id="IPR003876">
    <property type="entry name" value="Arg_deiminase"/>
</dbReference>
<evidence type="ECO:0000256" key="6">
    <source>
        <dbReference type="ARBA" id="ARBA00049429"/>
    </source>
</evidence>
<comment type="catalytic activity">
    <reaction evidence="6">
        <text>L-arginine + H2O = L-citrulline + NH4(+)</text>
        <dbReference type="Rhea" id="RHEA:19597"/>
        <dbReference type="ChEBI" id="CHEBI:15377"/>
        <dbReference type="ChEBI" id="CHEBI:28938"/>
        <dbReference type="ChEBI" id="CHEBI:32682"/>
        <dbReference type="ChEBI" id="CHEBI:57743"/>
        <dbReference type="EC" id="3.5.3.6"/>
    </reaction>
</comment>
<evidence type="ECO:0000256" key="4">
    <source>
        <dbReference type="ARBA" id="ARBA00022503"/>
    </source>
</evidence>
<evidence type="ECO:0000313" key="8">
    <source>
        <dbReference type="EMBL" id="EGC82203.1"/>
    </source>
</evidence>
<comment type="caution">
    <text evidence="8">The sequence shown here is derived from an EMBL/GenBank/DDBJ whole genome shotgun (WGS) entry which is preliminary data.</text>
</comment>
<feature type="active site" description="Amidino-cysteine intermediate" evidence="7">
    <location>
        <position position="392"/>
    </location>
</feature>
<keyword evidence="9" id="KW-1185">Reference proteome</keyword>
<proteinExistence type="inferred from homology"/>